<accession>A0A9P4TT91</accession>
<dbReference type="CDD" id="cd18186">
    <property type="entry name" value="BTB_POZ_ZBTB_KLHL-like"/>
    <property type="match status" value="1"/>
</dbReference>
<organism evidence="2 3">
    <name type="scientific">Tothia fuscella</name>
    <dbReference type="NCBI Taxonomy" id="1048955"/>
    <lineage>
        <taxon>Eukaryota</taxon>
        <taxon>Fungi</taxon>
        <taxon>Dikarya</taxon>
        <taxon>Ascomycota</taxon>
        <taxon>Pezizomycotina</taxon>
        <taxon>Dothideomycetes</taxon>
        <taxon>Pleosporomycetidae</taxon>
        <taxon>Venturiales</taxon>
        <taxon>Cylindrosympodiaceae</taxon>
        <taxon>Tothia</taxon>
    </lineage>
</organism>
<proteinExistence type="predicted"/>
<evidence type="ECO:0000313" key="3">
    <source>
        <dbReference type="Proteomes" id="UP000800235"/>
    </source>
</evidence>
<evidence type="ECO:0000259" key="1">
    <source>
        <dbReference type="PROSITE" id="PS50097"/>
    </source>
</evidence>
<dbReference type="SMART" id="SM00225">
    <property type="entry name" value="BTB"/>
    <property type="match status" value="1"/>
</dbReference>
<dbReference type="Pfam" id="PF00651">
    <property type="entry name" value="BTB"/>
    <property type="match status" value="1"/>
</dbReference>
<reference evidence="2" key="1">
    <citation type="journal article" date="2020" name="Stud. Mycol.">
        <title>101 Dothideomycetes genomes: a test case for predicting lifestyles and emergence of pathogens.</title>
        <authorList>
            <person name="Haridas S."/>
            <person name="Albert R."/>
            <person name="Binder M."/>
            <person name="Bloem J."/>
            <person name="Labutti K."/>
            <person name="Salamov A."/>
            <person name="Andreopoulos B."/>
            <person name="Baker S."/>
            <person name="Barry K."/>
            <person name="Bills G."/>
            <person name="Bluhm B."/>
            <person name="Cannon C."/>
            <person name="Castanera R."/>
            <person name="Culley D."/>
            <person name="Daum C."/>
            <person name="Ezra D."/>
            <person name="Gonzalez J."/>
            <person name="Henrissat B."/>
            <person name="Kuo A."/>
            <person name="Liang C."/>
            <person name="Lipzen A."/>
            <person name="Lutzoni F."/>
            <person name="Magnuson J."/>
            <person name="Mondo S."/>
            <person name="Nolan M."/>
            <person name="Ohm R."/>
            <person name="Pangilinan J."/>
            <person name="Park H.-J."/>
            <person name="Ramirez L."/>
            <person name="Alfaro M."/>
            <person name="Sun H."/>
            <person name="Tritt A."/>
            <person name="Yoshinaga Y."/>
            <person name="Zwiers L.-H."/>
            <person name="Turgeon B."/>
            <person name="Goodwin S."/>
            <person name="Spatafora J."/>
            <person name="Crous P."/>
            <person name="Grigoriev I."/>
        </authorList>
    </citation>
    <scope>NUCLEOTIDE SEQUENCE</scope>
    <source>
        <strain evidence="2">CBS 130266</strain>
    </source>
</reference>
<protein>
    <recommendedName>
        <fullName evidence="1">BTB domain-containing protein</fullName>
    </recommendedName>
</protein>
<feature type="domain" description="BTB" evidence="1">
    <location>
        <begin position="32"/>
        <end position="100"/>
    </location>
</feature>
<dbReference type="SUPFAM" id="SSF54695">
    <property type="entry name" value="POZ domain"/>
    <property type="match status" value="1"/>
</dbReference>
<gene>
    <name evidence="2" type="ORF">EJ08DRAFT_682826</name>
</gene>
<sequence length="214" mass="24460">MSLKRKLSNLDDKNCTPFFAGLDKMFERGEYTDLVLHCKDGKDIKAHKMVLCVQSGYFANACKPESFSESFNGELNIDFKSRYVEAMLRYCYTFDHQINDVTAADHPHFHATLYVMADYYQIPSLKSIAKSEFEAVVKASDPEFFNTLVYVYENTPPEDDGLRHIVARLCALSMATLICQERFMDVMAIAEAKEDLSKVLEGAISIYDVRMPRL</sequence>
<dbReference type="Proteomes" id="UP000800235">
    <property type="component" value="Unassembled WGS sequence"/>
</dbReference>
<dbReference type="OrthoDB" id="6359816at2759"/>
<dbReference type="EMBL" id="MU007094">
    <property type="protein sequence ID" value="KAF2422103.1"/>
    <property type="molecule type" value="Genomic_DNA"/>
</dbReference>
<dbReference type="InterPro" id="IPR011333">
    <property type="entry name" value="SKP1/BTB/POZ_sf"/>
</dbReference>
<evidence type="ECO:0000313" key="2">
    <source>
        <dbReference type="EMBL" id="KAF2422103.1"/>
    </source>
</evidence>
<keyword evidence="3" id="KW-1185">Reference proteome</keyword>
<dbReference type="Gene3D" id="3.30.710.10">
    <property type="entry name" value="Potassium Channel Kv1.1, Chain A"/>
    <property type="match status" value="1"/>
</dbReference>
<dbReference type="PANTHER" id="PTHR47843:SF5">
    <property type="entry name" value="BTB_POZ DOMAIN PROTEIN"/>
    <property type="match status" value="1"/>
</dbReference>
<dbReference type="InterPro" id="IPR000210">
    <property type="entry name" value="BTB/POZ_dom"/>
</dbReference>
<dbReference type="AlphaFoldDB" id="A0A9P4TT91"/>
<dbReference type="PANTHER" id="PTHR47843">
    <property type="entry name" value="BTB DOMAIN-CONTAINING PROTEIN-RELATED"/>
    <property type="match status" value="1"/>
</dbReference>
<dbReference type="PROSITE" id="PS50097">
    <property type="entry name" value="BTB"/>
    <property type="match status" value="1"/>
</dbReference>
<name>A0A9P4TT91_9PEZI</name>
<comment type="caution">
    <text evidence="2">The sequence shown here is derived from an EMBL/GenBank/DDBJ whole genome shotgun (WGS) entry which is preliminary data.</text>
</comment>